<dbReference type="OrthoDB" id="9798081at2"/>
<dbReference type="PANTHER" id="PTHR43792:SF1">
    <property type="entry name" value="N-ACETYLTRANSFERASE DOMAIN-CONTAINING PROTEIN"/>
    <property type="match status" value="1"/>
</dbReference>
<protein>
    <submittedName>
        <fullName evidence="2">N-acetyltransferase</fullName>
    </submittedName>
</protein>
<organism evidence="2 3">
    <name type="scientific">Paenibacillus psychroresistens</name>
    <dbReference type="NCBI Taxonomy" id="1778678"/>
    <lineage>
        <taxon>Bacteria</taxon>
        <taxon>Bacillati</taxon>
        <taxon>Bacillota</taxon>
        <taxon>Bacilli</taxon>
        <taxon>Bacillales</taxon>
        <taxon>Paenibacillaceae</taxon>
        <taxon>Paenibacillus</taxon>
    </lineage>
</organism>
<evidence type="ECO:0000313" key="3">
    <source>
        <dbReference type="Proteomes" id="UP000426246"/>
    </source>
</evidence>
<gene>
    <name evidence="2" type="ORF">EHS13_10680</name>
</gene>
<dbReference type="AlphaFoldDB" id="A0A6B8RW78"/>
<sequence>MQPIFETERLVLRPFELTDASKVQELAGDKEVAKTTLSIPYPYPDGAAESWIRGCNERSKDGSGFPFALVDKDKHLLIGCMSINVSIPHKRGELAYWLGRPFWGNGYATEAAMCLVAFGFKELELNKIWAAAMTKNPASTNVMKKLGMKFEGEFKKHILKWNEFEDVIYYGMTKDDYDNMNL</sequence>
<evidence type="ECO:0000259" key="1">
    <source>
        <dbReference type="PROSITE" id="PS51186"/>
    </source>
</evidence>
<dbReference type="Gene3D" id="3.40.630.30">
    <property type="match status" value="1"/>
</dbReference>
<dbReference type="InterPro" id="IPR000182">
    <property type="entry name" value="GNAT_dom"/>
</dbReference>
<keyword evidence="2" id="KW-0808">Transferase</keyword>
<proteinExistence type="predicted"/>
<name>A0A6B8RW78_9BACL</name>
<evidence type="ECO:0000313" key="2">
    <source>
        <dbReference type="EMBL" id="QGR00035.1"/>
    </source>
</evidence>
<reference evidence="3" key="1">
    <citation type="submission" date="2018-11" db="EMBL/GenBank/DDBJ databases">
        <title>Complete genome sequence of Paenibacillus sp. ML311-T8.</title>
        <authorList>
            <person name="Nam Y.-D."/>
            <person name="Kang J."/>
            <person name="Chung W.-H."/>
            <person name="Park Y.S."/>
        </authorList>
    </citation>
    <scope>NUCLEOTIDE SEQUENCE [LARGE SCALE GENOMIC DNA]</scope>
    <source>
        <strain evidence="3">ML311-T8</strain>
    </source>
</reference>
<dbReference type="InterPro" id="IPR051531">
    <property type="entry name" value="N-acetyltransferase"/>
</dbReference>
<keyword evidence="3" id="KW-1185">Reference proteome</keyword>
<dbReference type="SUPFAM" id="SSF55729">
    <property type="entry name" value="Acyl-CoA N-acyltransferases (Nat)"/>
    <property type="match status" value="1"/>
</dbReference>
<accession>A0A6B8RW78</accession>
<dbReference type="Pfam" id="PF13302">
    <property type="entry name" value="Acetyltransf_3"/>
    <property type="match status" value="1"/>
</dbReference>
<dbReference type="GO" id="GO:0016747">
    <property type="term" value="F:acyltransferase activity, transferring groups other than amino-acyl groups"/>
    <property type="evidence" value="ECO:0007669"/>
    <property type="project" value="InterPro"/>
</dbReference>
<dbReference type="PANTHER" id="PTHR43792">
    <property type="entry name" value="GNAT FAMILY, PUTATIVE (AFU_ORTHOLOGUE AFUA_3G00765)-RELATED-RELATED"/>
    <property type="match status" value="1"/>
</dbReference>
<feature type="domain" description="N-acetyltransferase" evidence="1">
    <location>
        <begin position="10"/>
        <end position="175"/>
    </location>
</feature>
<dbReference type="InterPro" id="IPR016181">
    <property type="entry name" value="Acyl_CoA_acyltransferase"/>
</dbReference>
<dbReference type="Proteomes" id="UP000426246">
    <property type="component" value="Chromosome"/>
</dbReference>
<dbReference type="EMBL" id="CP034235">
    <property type="protein sequence ID" value="QGR00035.1"/>
    <property type="molecule type" value="Genomic_DNA"/>
</dbReference>
<dbReference type="KEGG" id="ppsc:EHS13_10680"/>
<dbReference type="RefSeq" id="WP_155705301.1">
    <property type="nucleotide sequence ID" value="NZ_CP034235.1"/>
</dbReference>
<dbReference type="PROSITE" id="PS51186">
    <property type="entry name" value="GNAT"/>
    <property type="match status" value="1"/>
</dbReference>